<sequence>MTLLMAMGLHNFSPSAPHVHSFTIMCYWDPMTPWLEVVVRVLGLPGGCEVFRATTHPPCRASAMVPVTRWHRTPRCHVHQSISSCGFV</sequence>
<dbReference type="Proteomes" id="UP000324222">
    <property type="component" value="Unassembled WGS sequence"/>
</dbReference>
<protein>
    <submittedName>
        <fullName evidence="1">Uncharacterized protein</fullName>
    </submittedName>
</protein>
<comment type="caution">
    <text evidence="1">The sequence shown here is derived from an EMBL/GenBank/DDBJ whole genome shotgun (WGS) entry which is preliminary data.</text>
</comment>
<accession>A0A5B7DZX4</accession>
<keyword evidence="2" id="KW-1185">Reference proteome</keyword>
<name>A0A5B7DZX4_PORTR</name>
<reference evidence="1 2" key="1">
    <citation type="submission" date="2019-05" db="EMBL/GenBank/DDBJ databases">
        <title>Another draft genome of Portunus trituberculatus and its Hox gene families provides insights of decapod evolution.</title>
        <authorList>
            <person name="Jeong J.-H."/>
            <person name="Song I."/>
            <person name="Kim S."/>
            <person name="Choi T."/>
            <person name="Kim D."/>
            <person name="Ryu S."/>
            <person name="Kim W."/>
        </authorList>
    </citation>
    <scope>NUCLEOTIDE SEQUENCE [LARGE SCALE GENOMIC DNA]</scope>
    <source>
        <tissue evidence="1">Muscle</tissue>
    </source>
</reference>
<dbReference type="EMBL" id="VSRR010001685">
    <property type="protein sequence ID" value="MPC27058.1"/>
    <property type="molecule type" value="Genomic_DNA"/>
</dbReference>
<gene>
    <name evidence="1" type="ORF">E2C01_020212</name>
</gene>
<organism evidence="1 2">
    <name type="scientific">Portunus trituberculatus</name>
    <name type="common">Swimming crab</name>
    <name type="synonym">Neptunus trituberculatus</name>
    <dbReference type="NCBI Taxonomy" id="210409"/>
    <lineage>
        <taxon>Eukaryota</taxon>
        <taxon>Metazoa</taxon>
        <taxon>Ecdysozoa</taxon>
        <taxon>Arthropoda</taxon>
        <taxon>Crustacea</taxon>
        <taxon>Multicrustacea</taxon>
        <taxon>Malacostraca</taxon>
        <taxon>Eumalacostraca</taxon>
        <taxon>Eucarida</taxon>
        <taxon>Decapoda</taxon>
        <taxon>Pleocyemata</taxon>
        <taxon>Brachyura</taxon>
        <taxon>Eubrachyura</taxon>
        <taxon>Portunoidea</taxon>
        <taxon>Portunidae</taxon>
        <taxon>Portuninae</taxon>
        <taxon>Portunus</taxon>
    </lineage>
</organism>
<proteinExistence type="predicted"/>
<evidence type="ECO:0000313" key="2">
    <source>
        <dbReference type="Proteomes" id="UP000324222"/>
    </source>
</evidence>
<dbReference type="AlphaFoldDB" id="A0A5B7DZX4"/>
<evidence type="ECO:0000313" key="1">
    <source>
        <dbReference type="EMBL" id="MPC27058.1"/>
    </source>
</evidence>